<sequence>MILLSWNCQGLGTPCTVHTLGELIRSHRPSLVFLAETKCKKGRIDGIKRRFGFFGCCVESQGRSGGLALLWDKSTTVQLQSFGPHHIDVTVYPDGESEAWRFTDFNEILSDSEKSGGRSRPLWQIRRFREALASTDLHDLGYEDRPFTWCNQHPEPDTIYERLDRTCADPSWRARFPNAVVRHIPVTSSDHDALLIDLVNTHRLPRPKRRPFRFEAMWASLAECEQVVRRGWNGDLNCSRPSLMDRQRSCAAQLQAWSTQNDHCSIRNKIQTFEKVLLQIRRNPITAANKIEENRIRGELELLLALEEVFWKQRGKIHWLREGDLNTSFYHNHANIRRRTNSIHRIQNAEGRWLNEEAEIQEHIEAYFGEIFRSQNPSENDLDKGTEAISVRISEDMLPELYKPYTAEEVSLALSHMAPLKSPGPDGMPPFFFQKYWHVVRDDVISNTLQFLNNLILPSELNHTHIALVPKCKKLKNLSQFRPISLCNVAYKIASITIANRLKPILDAIISPCQAAFVPGGLITDNVLLAFEVNHYLNTKKWGKKGHMAVKLDISKAYDKVEWKFLERVLVRLGFPSKLIDLIMLCISSVSYSFMLCGSQFGSIVPQRGLRQGDPLSPYLFLLCTEAFSSLLQREEHSGRLQGVVVCRHAPRVSHLLFTDDTLIFCQATVEAASSILDVLGIFGRASGQEINFAKSSVVFSSNTNHTIRAEVQDVLQIRAEGRHDLYLGLPTVVGKSRRLFSNQSVIESGNALVAGMSGIFHRRARKS</sequence>
<evidence type="ECO:0000259" key="1">
    <source>
        <dbReference type="PROSITE" id="PS50878"/>
    </source>
</evidence>
<accession>A0AAW2JX75</accession>
<dbReference type="PANTHER" id="PTHR46890:SF48">
    <property type="entry name" value="RNA-DIRECTED DNA POLYMERASE"/>
    <property type="match status" value="1"/>
</dbReference>
<organism evidence="2">
    <name type="scientific">Sesamum radiatum</name>
    <name type="common">Black benniseed</name>
    <dbReference type="NCBI Taxonomy" id="300843"/>
    <lineage>
        <taxon>Eukaryota</taxon>
        <taxon>Viridiplantae</taxon>
        <taxon>Streptophyta</taxon>
        <taxon>Embryophyta</taxon>
        <taxon>Tracheophyta</taxon>
        <taxon>Spermatophyta</taxon>
        <taxon>Magnoliopsida</taxon>
        <taxon>eudicotyledons</taxon>
        <taxon>Gunneridae</taxon>
        <taxon>Pentapetalae</taxon>
        <taxon>asterids</taxon>
        <taxon>lamiids</taxon>
        <taxon>Lamiales</taxon>
        <taxon>Pedaliaceae</taxon>
        <taxon>Sesamum</taxon>
    </lineage>
</organism>
<dbReference type="InterPro" id="IPR005135">
    <property type="entry name" value="Endo/exonuclease/phosphatase"/>
</dbReference>
<dbReference type="SUPFAM" id="SSF56672">
    <property type="entry name" value="DNA/RNA polymerases"/>
    <property type="match status" value="1"/>
</dbReference>
<dbReference type="InterPro" id="IPR036691">
    <property type="entry name" value="Endo/exonu/phosph_ase_sf"/>
</dbReference>
<dbReference type="GO" id="GO:0003824">
    <property type="term" value="F:catalytic activity"/>
    <property type="evidence" value="ECO:0007669"/>
    <property type="project" value="InterPro"/>
</dbReference>
<dbReference type="CDD" id="cd01650">
    <property type="entry name" value="RT_nLTR_like"/>
    <property type="match status" value="1"/>
</dbReference>
<comment type="caution">
    <text evidence="2">The sequence shown here is derived from an EMBL/GenBank/DDBJ whole genome shotgun (WGS) entry which is preliminary data.</text>
</comment>
<evidence type="ECO:0000313" key="2">
    <source>
        <dbReference type="EMBL" id="KAL0298977.1"/>
    </source>
</evidence>
<protein>
    <submittedName>
        <fullName evidence="2">Mitochondrial protein</fullName>
    </submittedName>
</protein>
<dbReference type="Pfam" id="PF00078">
    <property type="entry name" value="RVT_1"/>
    <property type="match status" value="1"/>
</dbReference>
<dbReference type="InterPro" id="IPR043502">
    <property type="entry name" value="DNA/RNA_pol_sf"/>
</dbReference>
<dbReference type="Gene3D" id="3.60.10.10">
    <property type="entry name" value="Endonuclease/exonuclease/phosphatase"/>
    <property type="match status" value="2"/>
</dbReference>
<dbReference type="Pfam" id="PF03372">
    <property type="entry name" value="Exo_endo_phos"/>
    <property type="match status" value="1"/>
</dbReference>
<dbReference type="InterPro" id="IPR000477">
    <property type="entry name" value="RT_dom"/>
</dbReference>
<dbReference type="InterPro" id="IPR052343">
    <property type="entry name" value="Retrotransposon-Effector_Assoc"/>
</dbReference>
<reference evidence="2" key="2">
    <citation type="journal article" date="2024" name="Plant">
        <title>Genomic evolution and insights into agronomic trait innovations of Sesamum species.</title>
        <authorList>
            <person name="Miao H."/>
            <person name="Wang L."/>
            <person name="Qu L."/>
            <person name="Liu H."/>
            <person name="Sun Y."/>
            <person name="Le M."/>
            <person name="Wang Q."/>
            <person name="Wei S."/>
            <person name="Zheng Y."/>
            <person name="Lin W."/>
            <person name="Duan Y."/>
            <person name="Cao H."/>
            <person name="Xiong S."/>
            <person name="Wang X."/>
            <person name="Wei L."/>
            <person name="Li C."/>
            <person name="Ma Q."/>
            <person name="Ju M."/>
            <person name="Zhao R."/>
            <person name="Li G."/>
            <person name="Mu C."/>
            <person name="Tian Q."/>
            <person name="Mei H."/>
            <person name="Zhang T."/>
            <person name="Gao T."/>
            <person name="Zhang H."/>
        </authorList>
    </citation>
    <scope>NUCLEOTIDE SEQUENCE</scope>
    <source>
        <strain evidence="2">G02</strain>
    </source>
</reference>
<name>A0AAW2JX75_SESRA</name>
<reference evidence="2" key="1">
    <citation type="submission" date="2020-06" db="EMBL/GenBank/DDBJ databases">
        <authorList>
            <person name="Li T."/>
            <person name="Hu X."/>
            <person name="Zhang T."/>
            <person name="Song X."/>
            <person name="Zhang H."/>
            <person name="Dai N."/>
            <person name="Sheng W."/>
            <person name="Hou X."/>
            <person name="Wei L."/>
        </authorList>
    </citation>
    <scope>NUCLEOTIDE SEQUENCE</scope>
    <source>
        <strain evidence="2">G02</strain>
        <tissue evidence="2">Leaf</tissue>
    </source>
</reference>
<gene>
    <name evidence="2" type="ORF">Sradi_6557500</name>
</gene>
<dbReference type="SUPFAM" id="SSF56219">
    <property type="entry name" value="DNase I-like"/>
    <property type="match status" value="1"/>
</dbReference>
<feature type="domain" description="Reverse transcriptase" evidence="1">
    <location>
        <begin position="450"/>
        <end position="732"/>
    </location>
</feature>
<dbReference type="AlphaFoldDB" id="A0AAW2JX75"/>
<dbReference type="EMBL" id="JACGWJ010000031">
    <property type="protein sequence ID" value="KAL0298977.1"/>
    <property type="molecule type" value="Genomic_DNA"/>
</dbReference>
<proteinExistence type="predicted"/>
<dbReference type="PANTHER" id="PTHR46890">
    <property type="entry name" value="NON-LTR RETROLELEMENT REVERSE TRANSCRIPTASE-LIKE PROTEIN-RELATED"/>
    <property type="match status" value="1"/>
</dbReference>
<dbReference type="PROSITE" id="PS50878">
    <property type="entry name" value="RT_POL"/>
    <property type="match status" value="1"/>
</dbReference>